<dbReference type="GO" id="GO:0016758">
    <property type="term" value="F:hexosyltransferase activity"/>
    <property type="evidence" value="ECO:0007669"/>
    <property type="project" value="TreeGrafter"/>
</dbReference>
<feature type="transmembrane region" description="Helical" evidence="13">
    <location>
        <begin position="49"/>
        <end position="69"/>
    </location>
</feature>
<evidence type="ECO:0000256" key="11">
    <source>
        <dbReference type="ARBA" id="ARBA00023136"/>
    </source>
</evidence>
<dbReference type="InterPro" id="IPR029044">
    <property type="entry name" value="Nucleotide-diphossugar_trans"/>
</dbReference>
<evidence type="ECO:0000313" key="15">
    <source>
        <dbReference type="EMBL" id="CTQ34359.1"/>
    </source>
</evidence>
<evidence type="ECO:0000256" key="7">
    <source>
        <dbReference type="ARBA" id="ARBA00022676"/>
    </source>
</evidence>
<name>A0A0M6XT79_9RHOB</name>
<dbReference type="Proteomes" id="UP000048908">
    <property type="component" value="Unassembled WGS sequence"/>
</dbReference>
<comment type="subcellular location">
    <subcellularLocation>
        <location evidence="1">Cell inner membrane</location>
        <topology evidence="1">Multi-pass membrane protein</topology>
    </subcellularLocation>
</comment>
<dbReference type="InterPro" id="IPR050321">
    <property type="entry name" value="Glycosyltr_2/OpgH_subfam"/>
</dbReference>
<feature type="transmembrane region" description="Helical" evidence="13">
    <location>
        <begin position="443"/>
        <end position="467"/>
    </location>
</feature>
<dbReference type="STRING" id="282197.SAMN04488517_10877"/>
<keyword evidence="11 13" id="KW-0472">Membrane</keyword>
<evidence type="ECO:0000256" key="6">
    <source>
        <dbReference type="ARBA" id="ARBA00022519"/>
    </source>
</evidence>
<evidence type="ECO:0000256" key="13">
    <source>
        <dbReference type="SAM" id="Phobius"/>
    </source>
</evidence>
<keyword evidence="5" id="KW-1003">Cell membrane</keyword>
<dbReference type="OrthoDB" id="9775281at2"/>
<evidence type="ECO:0000256" key="8">
    <source>
        <dbReference type="ARBA" id="ARBA00022679"/>
    </source>
</evidence>
<keyword evidence="8 15" id="KW-0808">Transferase</keyword>
<sequence length="616" mass="67393">MTHERTPTSMPPHAPLAHPRQDLSRRFRDDSAPGVSPDRGAAVWRAGTFLPAALGTGALLWGFLSWFATNGTTWAEGLLTLLIGIGFFWVALTFATVLAGAGAMFRRVAPETGPVRPLDVALLIPVHEEAPWDVFGNAAAMMERLAAAPGAHRWSLYILSDTRNPDRAAQEEAAFDALRARLPDLAIWYRRRVQNTDRKVGNLAQWVEHWGGAHDAMVVLDADSLMSAQAIRSLADAMGRDGSAGLIQSFPQLIGARTLFARSQQFANAIYGVALAEGLARWTGREGNYWGHNAIIRTQAFAASAGLPHVRGFRSRDNLILSHDFVEAGLLRRAGWSVRFLPRLRGSYEETPPTLIDHVLRDRRWCRGNLQHLGLLGTSGLHTLSRFHMFHGAIGYLLSPLWFLLLTLWAVIGVSKDRSVINYFSPDNPTVPNWPEMSSVNHIWLMVIMYGLLLAPKIVGALALVAAGMPVSRLGGWGRFAGSLLFEIAVSIAYAPVLMVQQTIAVFAALTGRKFDWAPQTREGAMQDWSTVLRFHALETGLGALLLLGMATGYVSLWLLPIMLSLAMAAPLSRLSGIVLPGTMATPQEVRAPLVAKRAAQWRAELKSSLTARPAE</sequence>
<evidence type="ECO:0000313" key="16">
    <source>
        <dbReference type="Proteomes" id="UP000048908"/>
    </source>
</evidence>
<evidence type="ECO:0000256" key="12">
    <source>
        <dbReference type="SAM" id="MobiDB-lite"/>
    </source>
</evidence>
<reference evidence="15 16" key="1">
    <citation type="submission" date="2015-07" db="EMBL/GenBank/DDBJ databases">
        <authorList>
            <person name="Noorani M."/>
        </authorList>
    </citation>
    <scope>NUCLEOTIDE SEQUENCE [LARGE SCALE GENOMIC DNA]</scope>
    <source>
        <strain evidence="15 16">CECT 5088</strain>
    </source>
</reference>
<evidence type="ECO:0000256" key="9">
    <source>
        <dbReference type="ARBA" id="ARBA00022692"/>
    </source>
</evidence>
<evidence type="ECO:0000256" key="3">
    <source>
        <dbReference type="ARBA" id="ARBA00009337"/>
    </source>
</evidence>
<evidence type="ECO:0000259" key="14">
    <source>
        <dbReference type="Pfam" id="PF13632"/>
    </source>
</evidence>
<dbReference type="Gene3D" id="3.90.550.10">
    <property type="entry name" value="Spore Coat Polysaccharide Biosynthesis Protein SpsA, Chain A"/>
    <property type="match status" value="1"/>
</dbReference>
<dbReference type="NCBIfam" id="NF003962">
    <property type="entry name" value="PRK05454.2-5"/>
    <property type="match status" value="1"/>
</dbReference>
<keyword evidence="7 15" id="KW-0328">Glycosyltransferase</keyword>
<dbReference type="InterPro" id="IPR001173">
    <property type="entry name" value="Glyco_trans_2-like"/>
</dbReference>
<feature type="domain" description="Glycosyltransferase 2-like" evidence="14">
    <location>
        <begin position="218"/>
        <end position="453"/>
    </location>
</feature>
<comment type="pathway">
    <text evidence="2">Glycan metabolism; osmoregulated periplasmic glucan (OPG) biosynthesis.</text>
</comment>
<feature type="transmembrane region" description="Helical" evidence="13">
    <location>
        <begin position="542"/>
        <end position="566"/>
    </location>
</feature>
<keyword evidence="10 13" id="KW-1133">Transmembrane helix</keyword>
<gene>
    <name evidence="15" type="primary">opgH</name>
    <name evidence="15" type="ORF">JAN5088_03154</name>
</gene>
<dbReference type="RefSeq" id="WP_055683722.1">
    <property type="nucleotide sequence ID" value="NZ_CXPG01000021.1"/>
</dbReference>
<feature type="transmembrane region" description="Helical" evidence="13">
    <location>
        <begin position="81"/>
        <end position="105"/>
    </location>
</feature>
<protein>
    <recommendedName>
        <fullName evidence="4">Glucans biosynthesis glucosyltransferase H</fullName>
    </recommendedName>
</protein>
<keyword evidence="6" id="KW-0997">Cell inner membrane</keyword>
<keyword evidence="16" id="KW-1185">Reference proteome</keyword>
<keyword evidence="9 13" id="KW-0812">Transmembrane</keyword>
<feature type="region of interest" description="Disordered" evidence="12">
    <location>
        <begin position="1"/>
        <end position="22"/>
    </location>
</feature>
<accession>A0A0M6XT79</accession>
<dbReference type="PANTHER" id="PTHR43867">
    <property type="entry name" value="CELLULOSE SYNTHASE CATALYTIC SUBUNIT A [UDP-FORMING]"/>
    <property type="match status" value="1"/>
</dbReference>
<dbReference type="Pfam" id="PF13632">
    <property type="entry name" value="Glyco_trans_2_3"/>
    <property type="match status" value="1"/>
</dbReference>
<organism evidence="15 16">
    <name type="scientific">Jannaschia rubra</name>
    <dbReference type="NCBI Taxonomy" id="282197"/>
    <lineage>
        <taxon>Bacteria</taxon>
        <taxon>Pseudomonadati</taxon>
        <taxon>Pseudomonadota</taxon>
        <taxon>Alphaproteobacteria</taxon>
        <taxon>Rhodobacterales</taxon>
        <taxon>Roseobacteraceae</taxon>
        <taxon>Jannaschia</taxon>
    </lineage>
</organism>
<evidence type="ECO:0000256" key="4">
    <source>
        <dbReference type="ARBA" id="ARBA00020585"/>
    </source>
</evidence>
<evidence type="ECO:0000256" key="1">
    <source>
        <dbReference type="ARBA" id="ARBA00004429"/>
    </source>
</evidence>
<comment type="similarity">
    <text evidence="3">Belongs to the glycosyltransferase 2 family. OpgH subfamily.</text>
</comment>
<dbReference type="NCBIfam" id="NF003958">
    <property type="entry name" value="PRK05454.2-1"/>
    <property type="match status" value="1"/>
</dbReference>
<evidence type="ECO:0000256" key="2">
    <source>
        <dbReference type="ARBA" id="ARBA00005001"/>
    </source>
</evidence>
<feature type="transmembrane region" description="Helical" evidence="13">
    <location>
        <begin position="393"/>
        <end position="412"/>
    </location>
</feature>
<proteinExistence type="inferred from homology"/>
<dbReference type="SUPFAM" id="SSF53448">
    <property type="entry name" value="Nucleotide-diphospho-sugar transferases"/>
    <property type="match status" value="1"/>
</dbReference>
<dbReference type="PANTHER" id="PTHR43867:SF5">
    <property type="entry name" value="GLUCANS BIOSYNTHESIS GLUCOSYLTRANSFERASE H"/>
    <property type="match status" value="1"/>
</dbReference>
<evidence type="ECO:0000256" key="10">
    <source>
        <dbReference type="ARBA" id="ARBA00022989"/>
    </source>
</evidence>
<dbReference type="GO" id="GO:0005886">
    <property type="term" value="C:plasma membrane"/>
    <property type="evidence" value="ECO:0007669"/>
    <property type="project" value="UniProtKB-SubCell"/>
</dbReference>
<dbReference type="EMBL" id="CXPG01000021">
    <property type="protein sequence ID" value="CTQ34359.1"/>
    <property type="molecule type" value="Genomic_DNA"/>
</dbReference>
<feature type="transmembrane region" description="Helical" evidence="13">
    <location>
        <begin position="488"/>
        <end position="510"/>
    </location>
</feature>
<evidence type="ECO:0000256" key="5">
    <source>
        <dbReference type="ARBA" id="ARBA00022475"/>
    </source>
</evidence>
<dbReference type="AlphaFoldDB" id="A0A0M6XT79"/>